<evidence type="ECO:0000256" key="1">
    <source>
        <dbReference type="ARBA" id="ARBA00022553"/>
    </source>
</evidence>
<dbReference type="InterPro" id="IPR001867">
    <property type="entry name" value="OmpR/PhoB-type_DNA-bd"/>
</dbReference>
<dbReference type="InterPro" id="IPR036388">
    <property type="entry name" value="WH-like_DNA-bd_sf"/>
</dbReference>
<dbReference type="Gene3D" id="6.10.250.690">
    <property type="match status" value="1"/>
</dbReference>
<evidence type="ECO:0000259" key="8">
    <source>
        <dbReference type="PROSITE" id="PS50110"/>
    </source>
</evidence>
<gene>
    <name evidence="10" type="ORF">FHX40_3091</name>
</gene>
<keyword evidence="1 6" id="KW-0597">Phosphoprotein</keyword>
<keyword evidence="11" id="KW-1185">Reference proteome</keyword>
<evidence type="ECO:0000256" key="2">
    <source>
        <dbReference type="ARBA" id="ARBA00023012"/>
    </source>
</evidence>
<dbReference type="GO" id="GO:0032993">
    <property type="term" value="C:protein-DNA complex"/>
    <property type="evidence" value="ECO:0007669"/>
    <property type="project" value="TreeGrafter"/>
</dbReference>
<keyword evidence="2" id="KW-0902">Two-component regulatory system</keyword>
<sequence length="226" mass="24763">MAGVLLIEDDVAIRTALTRGLRERGHAVSSSGTAMDGLRQALAERPDLIVLDLGLPDLDGAEVLRMLRAVSRTPVIVATARDQESDIVRLLDAGADDYVVKPFSAAQLDARIRAVLRRLGESRTDDVIVVGELRLDPRAREATLAGAPLDLSPREFDLLHYLAVRQGEVVTKRELLVEVWHVPYGGADKTVDVHLSWLRRKLGETAQEPRYLQTVRGVGVKLVAPS</sequence>
<dbReference type="PANTHER" id="PTHR48111">
    <property type="entry name" value="REGULATOR OF RPOS"/>
    <property type="match status" value="1"/>
</dbReference>
<dbReference type="OrthoDB" id="116118at2"/>
<dbReference type="Pfam" id="PF00486">
    <property type="entry name" value="Trans_reg_C"/>
    <property type="match status" value="1"/>
</dbReference>
<dbReference type="Pfam" id="PF00072">
    <property type="entry name" value="Response_reg"/>
    <property type="match status" value="1"/>
</dbReference>
<dbReference type="GO" id="GO:0006355">
    <property type="term" value="P:regulation of DNA-templated transcription"/>
    <property type="evidence" value="ECO:0007669"/>
    <property type="project" value="InterPro"/>
</dbReference>
<dbReference type="InterPro" id="IPR011006">
    <property type="entry name" value="CheY-like_superfamily"/>
</dbReference>
<dbReference type="Proteomes" id="UP000319213">
    <property type="component" value="Unassembled WGS sequence"/>
</dbReference>
<dbReference type="GO" id="GO:0005829">
    <property type="term" value="C:cytosol"/>
    <property type="evidence" value="ECO:0007669"/>
    <property type="project" value="TreeGrafter"/>
</dbReference>
<dbReference type="Gene3D" id="3.40.50.2300">
    <property type="match status" value="1"/>
</dbReference>
<evidence type="ECO:0000256" key="7">
    <source>
        <dbReference type="PROSITE-ProRule" id="PRU01091"/>
    </source>
</evidence>
<dbReference type="Gene3D" id="1.10.10.10">
    <property type="entry name" value="Winged helix-like DNA-binding domain superfamily/Winged helix DNA-binding domain"/>
    <property type="match status" value="1"/>
</dbReference>
<accession>A0A543J0K8</accession>
<proteinExistence type="predicted"/>
<feature type="domain" description="OmpR/PhoB-type" evidence="9">
    <location>
        <begin position="125"/>
        <end position="224"/>
    </location>
</feature>
<protein>
    <submittedName>
        <fullName evidence="10">DNA-binding response OmpR family regulator</fullName>
    </submittedName>
</protein>
<dbReference type="AlphaFoldDB" id="A0A543J0K8"/>
<keyword evidence="3" id="KW-0805">Transcription regulation</keyword>
<evidence type="ECO:0000256" key="6">
    <source>
        <dbReference type="PROSITE-ProRule" id="PRU00169"/>
    </source>
</evidence>
<feature type="domain" description="Response regulatory" evidence="8">
    <location>
        <begin position="3"/>
        <end position="116"/>
    </location>
</feature>
<evidence type="ECO:0000313" key="11">
    <source>
        <dbReference type="Proteomes" id="UP000319213"/>
    </source>
</evidence>
<keyword evidence="5" id="KW-0804">Transcription</keyword>
<evidence type="ECO:0000313" key="10">
    <source>
        <dbReference type="EMBL" id="TQM76357.1"/>
    </source>
</evidence>
<evidence type="ECO:0000256" key="3">
    <source>
        <dbReference type="ARBA" id="ARBA00023015"/>
    </source>
</evidence>
<dbReference type="GO" id="GO:0000156">
    <property type="term" value="F:phosphorelay response regulator activity"/>
    <property type="evidence" value="ECO:0007669"/>
    <property type="project" value="TreeGrafter"/>
</dbReference>
<reference evidence="10 11" key="1">
    <citation type="submission" date="2019-06" db="EMBL/GenBank/DDBJ databases">
        <title>Sequencing the genomes of 1000 actinobacteria strains.</title>
        <authorList>
            <person name="Klenk H.-P."/>
        </authorList>
    </citation>
    <scope>NUCLEOTIDE SEQUENCE [LARGE SCALE GENOMIC DNA]</scope>
    <source>
        <strain evidence="10 11">DSM 43186</strain>
    </source>
</reference>
<dbReference type="CDD" id="cd00383">
    <property type="entry name" value="trans_reg_C"/>
    <property type="match status" value="1"/>
</dbReference>
<evidence type="ECO:0000256" key="4">
    <source>
        <dbReference type="ARBA" id="ARBA00023125"/>
    </source>
</evidence>
<dbReference type="InterPro" id="IPR001789">
    <property type="entry name" value="Sig_transdc_resp-reg_receiver"/>
</dbReference>
<dbReference type="GO" id="GO:0000976">
    <property type="term" value="F:transcription cis-regulatory region binding"/>
    <property type="evidence" value="ECO:0007669"/>
    <property type="project" value="TreeGrafter"/>
</dbReference>
<dbReference type="EMBL" id="VFPQ01000001">
    <property type="protein sequence ID" value="TQM76357.1"/>
    <property type="molecule type" value="Genomic_DNA"/>
</dbReference>
<dbReference type="FunFam" id="1.10.10.10:FF:000018">
    <property type="entry name" value="DNA-binding response regulator ResD"/>
    <property type="match status" value="1"/>
</dbReference>
<organism evidence="10 11">
    <name type="scientific">Thermopolyspora flexuosa</name>
    <dbReference type="NCBI Taxonomy" id="103836"/>
    <lineage>
        <taxon>Bacteria</taxon>
        <taxon>Bacillati</taxon>
        <taxon>Actinomycetota</taxon>
        <taxon>Actinomycetes</taxon>
        <taxon>Streptosporangiales</taxon>
        <taxon>Streptosporangiaceae</taxon>
        <taxon>Thermopolyspora</taxon>
    </lineage>
</organism>
<dbReference type="SMART" id="SM00862">
    <property type="entry name" value="Trans_reg_C"/>
    <property type="match status" value="1"/>
</dbReference>
<feature type="modified residue" description="4-aspartylphosphate" evidence="6">
    <location>
        <position position="52"/>
    </location>
</feature>
<dbReference type="SUPFAM" id="SSF52172">
    <property type="entry name" value="CheY-like"/>
    <property type="match status" value="1"/>
</dbReference>
<dbReference type="PROSITE" id="PS51755">
    <property type="entry name" value="OMPR_PHOB"/>
    <property type="match status" value="1"/>
</dbReference>
<dbReference type="RefSeq" id="WP_142260250.1">
    <property type="nucleotide sequence ID" value="NZ_BMPV01000001.1"/>
</dbReference>
<feature type="DNA-binding region" description="OmpR/PhoB-type" evidence="7">
    <location>
        <begin position="125"/>
        <end position="224"/>
    </location>
</feature>
<dbReference type="PROSITE" id="PS50110">
    <property type="entry name" value="RESPONSE_REGULATORY"/>
    <property type="match status" value="1"/>
</dbReference>
<dbReference type="SMART" id="SM00448">
    <property type="entry name" value="REC"/>
    <property type="match status" value="1"/>
</dbReference>
<comment type="caution">
    <text evidence="10">The sequence shown here is derived from an EMBL/GenBank/DDBJ whole genome shotgun (WGS) entry which is preliminary data.</text>
</comment>
<keyword evidence="4 7" id="KW-0238">DNA-binding</keyword>
<evidence type="ECO:0000256" key="5">
    <source>
        <dbReference type="ARBA" id="ARBA00023163"/>
    </source>
</evidence>
<dbReference type="PANTHER" id="PTHR48111:SF4">
    <property type="entry name" value="DNA-BINDING DUAL TRANSCRIPTIONAL REGULATOR OMPR"/>
    <property type="match status" value="1"/>
</dbReference>
<evidence type="ECO:0000259" key="9">
    <source>
        <dbReference type="PROSITE" id="PS51755"/>
    </source>
</evidence>
<name>A0A543J0K8_9ACTN</name>
<dbReference type="InterPro" id="IPR039420">
    <property type="entry name" value="WalR-like"/>
</dbReference>